<protein>
    <submittedName>
        <fullName evidence="3">Oligopeptide transport system substrate-binding protein</fullName>
    </submittedName>
</protein>
<keyword evidence="1" id="KW-0472">Membrane</keyword>
<dbReference type="EMBL" id="JAFBBK010000001">
    <property type="protein sequence ID" value="MBM7416985.1"/>
    <property type="molecule type" value="Genomic_DNA"/>
</dbReference>
<name>A0ABS2KYH4_9NOCA</name>
<keyword evidence="1" id="KW-1133">Transmembrane helix</keyword>
<feature type="transmembrane region" description="Helical" evidence="1">
    <location>
        <begin position="21"/>
        <end position="41"/>
    </location>
</feature>
<reference evidence="3 4" key="1">
    <citation type="submission" date="2021-01" db="EMBL/GenBank/DDBJ databases">
        <title>Genomics of switchgrass bacterial isolates.</title>
        <authorList>
            <person name="Shade A."/>
        </authorList>
    </citation>
    <scope>NUCLEOTIDE SEQUENCE [LARGE SCALE GENOMIC DNA]</scope>
    <source>
        <strain evidence="3 4">PvP111</strain>
    </source>
</reference>
<dbReference type="Gene3D" id="3.40.190.10">
    <property type="entry name" value="Periplasmic binding protein-like II"/>
    <property type="match status" value="1"/>
</dbReference>
<accession>A0ABS2KYH4</accession>
<evidence type="ECO:0000313" key="4">
    <source>
        <dbReference type="Proteomes" id="UP000703038"/>
    </source>
</evidence>
<dbReference type="SUPFAM" id="SSF53850">
    <property type="entry name" value="Periplasmic binding protein-like II"/>
    <property type="match status" value="1"/>
</dbReference>
<evidence type="ECO:0000259" key="2">
    <source>
        <dbReference type="Pfam" id="PF00496"/>
    </source>
</evidence>
<dbReference type="InterPro" id="IPR030678">
    <property type="entry name" value="Peptide/Ni-bd"/>
</dbReference>
<dbReference type="CDD" id="cd00995">
    <property type="entry name" value="PBP2_NikA_DppA_OppA_like"/>
    <property type="match status" value="1"/>
</dbReference>
<sequence length="552" mass="59975">MQSTLFVPDSMEDMLRVKKTIAVVSVAIAAVGMLAACGGGGGSSSAEGTYSLYIGQPENPLVPGNTTESEGNQVLKALFSPLVTYNDETSEVEYDGVAESVESDDQKNWTITLKPDWTFHDGTPVNAKSYVDAWNYTALSTNAFGASYFFENVVGYDDLQAADGAEPSATAMSGLEAVDDSTIRVELKEPFAIYPVTLGYSAFSPLPEAFFTDPDAFGRRPIGNGPFKADEDFVEGQGITLTKYDDYKGPDAAQAQGVQFKVYTELSTGYTDVQAGGLDIMLDLPSDAWATARDQFGDRYGERARPDITSLGFPTYDPRFSDPRVREAFSMAIDRKAITEAIFTNTRTPANSFGSPVVDGYRDDACGAKCELNVDQANALLDQAGFDRSQPVDLWFNAGAAHDTWMTAIGNQLRTNLGVDYVLRGDLQFAQYLPLQDSKGMTGPFRSGWIMDYPSLYNFLSPLYSIPATPPAGSNYVFYNNPDFDAALSAGNNAASTDEATTEYQRAEDILIRDLPATPLFYGLNQAVWSERVDNVKIDLFGDIEVADVTVS</sequence>
<dbReference type="InterPro" id="IPR039424">
    <property type="entry name" value="SBP_5"/>
</dbReference>
<dbReference type="Gene3D" id="3.90.76.10">
    <property type="entry name" value="Dipeptide-binding Protein, Domain 1"/>
    <property type="match status" value="1"/>
</dbReference>
<evidence type="ECO:0000256" key="1">
    <source>
        <dbReference type="SAM" id="Phobius"/>
    </source>
</evidence>
<dbReference type="Proteomes" id="UP000703038">
    <property type="component" value="Unassembled WGS sequence"/>
</dbReference>
<comment type="caution">
    <text evidence="3">The sequence shown here is derived from an EMBL/GenBank/DDBJ whole genome shotgun (WGS) entry which is preliminary data.</text>
</comment>
<proteinExistence type="predicted"/>
<dbReference type="PANTHER" id="PTHR30290">
    <property type="entry name" value="PERIPLASMIC BINDING COMPONENT OF ABC TRANSPORTER"/>
    <property type="match status" value="1"/>
</dbReference>
<keyword evidence="4" id="KW-1185">Reference proteome</keyword>
<dbReference type="Pfam" id="PF00496">
    <property type="entry name" value="SBP_bac_5"/>
    <property type="match status" value="1"/>
</dbReference>
<organism evidence="3 4">
    <name type="scientific">Rhodococcoides corynebacterioides</name>
    <dbReference type="NCBI Taxonomy" id="53972"/>
    <lineage>
        <taxon>Bacteria</taxon>
        <taxon>Bacillati</taxon>
        <taxon>Actinomycetota</taxon>
        <taxon>Actinomycetes</taxon>
        <taxon>Mycobacteriales</taxon>
        <taxon>Nocardiaceae</taxon>
        <taxon>Rhodococcoides</taxon>
    </lineage>
</organism>
<dbReference type="PIRSF" id="PIRSF002741">
    <property type="entry name" value="MppA"/>
    <property type="match status" value="1"/>
</dbReference>
<dbReference type="PANTHER" id="PTHR30290:SF83">
    <property type="entry name" value="ABC TRANSPORTER SUBSTRATE-BINDING PROTEIN"/>
    <property type="match status" value="1"/>
</dbReference>
<feature type="domain" description="Solute-binding protein family 5" evidence="2">
    <location>
        <begin position="96"/>
        <end position="465"/>
    </location>
</feature>
<gene>
    <name evidence="3" type="ORF">JOE42_003718</name>
</gene>
<keyword evidence="1" id="KW-0812">Transmembrane</keyword>
<evidence type="ECO:0000313" key="3">
    <source>
        <dbReference type="EMBL" id="MBM7416985.1"/>
    </source>
</evidence>
<dbReference type="Gene3D" id="3.10.105.10">
    <property type="entry name" value="Dipeptide-binding Protein, Domain 3"/>
    <property type="match status" value="1"/>
</dbReference>
<dbReference type="InterPro" id="IPR000914">
    <property type="entry name" value="SBP_5_dom"/>
</dbReference>